<dbReference type="NCBIfam" id="TIGR00874">
    <property type="entry name" value="talAB"/>
    <property type="match status" value="1"/>
</dbReference>
<dbReference type="InterPro" id="IPR004730">
    <property type="entry name" value="Transaldolase_1"/>
</dbReference>
<gene>
    <name evidence="10" type="ORF">PMG11_09043</name>
</gene>
<evidence type="ECO:0000256" key="6">
    <source>
        <dbReference type="ARBA" id="ARBA00023126"/>
    </source>
</evidence>
<dbReference type="AlphaFoldDB" id="A0A0F7TYM1"/>
<name>A0A0F7TYM1_PENBI</name>
<dbReference type="UniPathway" id="UPA00115">
    <property type="reaction ID" value="UER00414"/>
</dbReference>
<dbReference type="STRING" id="104259.A0A0F7TYM1"/>
<organism evidence="10 11">
    <name type="scientific">Penicillium brasilianum</name>
    <dbReference type="NCBI Taxonomy" id="104259"/>
    <lineage>
        <taxon>Eukaryota</taxon>
        <taxon>Fungi</taxon>
        <taxon>Dikarya</taxon>
        <taxon>Ascomycota</taxon>
        <taxon>Pezizomycotina</taxon>
        <taxon>Eurotiomycetes</taxon>
        <taxon>Eurotiomycetidae</taxon>
        <taxon>Eurotiales</taxon>
        <taxon>Aspergillaceae</taxon>
        <taxon>Penicillium</taxon>
    </lineage>
</organism>
<dbReference type="Gene3D" id="3.20.20.70">
    <property type="entry name" value="Aldolase class I"/>
    <property type="match status" value="1"/>
</dbReference>
<evidence type="ECO:0000256" key="1">
    <source>
        <dbReference type="ARBA" id="ARBA00004857"/>
    </source>
</evidence>
<dbReference type="InterPro" id="IPR001585">
    <property type="entry name" value="TAL/FSA"/>
</dbReference>
<comment type="pathway">
    <text evidence="1 9">Carbohydrate degradation; pentose phosphate pathway; D-glyceraldehyde 3-phosphate and beta-D-fructose 6-phosphate from D-ribose 5-phosphate and D-xylulose 5-phosphate (non-oxidative stage): step 2/3.</text>
</comment>
<dbReference type="InterPro" id="IPR013785">
    <property type="entry name" value="Aldolase_TIM"/>
</dbReference>
<comment type="similarity">
    <text evidence="2">Belongs to the transaldolase family. Type 1 subfamily.</text>
</comment>
<dbReference type="GO" id="GO:0005737">
    <property type="term" value="C:cytoplasm"/>
    <property type="evidence" value="ECO:0007669"/>
    <property type="project" value="InterPro"/>
</dbReference>
<evidence type="ECO:0000313" key="10">
    <source>
        <dbReference type="EMBL" id="CEJ60470.1"/>
    </source>
</evidence>
<sequence>MSSSLEQLKATGTTVVCDSGDFATIGKYKPQDATTNPSLILAASKKAEYAALIDAAVAFGKTQGKTVDEQVDATLDRLLVEFGKEILKIIPGKVSTEVDAKLSFDTKATVDKALSIIKLYADNGISKDRILIKIASTWEGIQAAHILQSQHGINCNLTLLFSLVQAIAAAEAGAFLISPFVGRILDWYKAAHKRDYTATEDPGVKSVQDIFNYYKKHGYKTIVMGASFRNTGEITELAGCDYLTISPNLLEDLYNSTAAVPKKLDAAAATSLDIPKRSYLAHEAAFRFDFNEEAMAVEKLREGISKFAADAETLKGLLKAKIEA</sequence>
<dbReference type="FunFam" id="3.20.20.70:FF:000088">
    <property type="entry name" value="Transaldolase"/>
    <property type="match status" value="1"/>
</dbReference>
<dbReference type="PROSITE" id="PS01054">
    <property type="entry name" value="TRANSALDOLASE_1"/>
    <property type="match status" value="1"/>
</dbReference>
<dbReference type="PANTHER" id="PTHR10683:SF18">
    <property type="entry name" value="TRANSALDOLASE"/>
    <property type="match status" value="1"/>
</dbReference>
<proteinExistence type="inferred from homology"/>
<evidence type="ECO:0000256" key="7">
    <source>
        <dbReference type="ARBA" id="ARBA00023270"/>
    </source>
</evidence>
<evidence type="ECO:0000256" key="9">
    <source>
        <dbReference type="RuleBase" id="RU000501"/>
    </source>
</evidence>
<evidence type="ECO:0000256" key="8">
    <source>
        <dbReference type="ARBA" id="ARBA00048810"/>
    </source>
</evidence>
<dbReference type="EC" id="2.2.1.2" evidence="3 9"/>
<dbReference type="Proteomes" id="UP000042958">
    <property type="component" value="Unassembled WGS sequence"/>
</dbReference>
<evidence type="ECO:0000256" key="2">
    <source>
        <dbReference type="ARBA" id="ARBA00008012"/>
    </source>
</evidence>
<evidence type="ECO:0000256" key="3">
    <source>
        <dbReference type="ARBA" id="ARBA00013151"/>
    </source>
</evidence>
<dbReference type="CDD" id="cd00957">
    <property type="entry name" value="Transaldolase_TalAB"/>
    <property type="match status" value="1"/>
</dbReference>
<dbReference type="PANTHER" id="PTHR10683">
    <property type="entry name" value="TRANSALDOLASE"/>
    <property type="match status" value="1"/>
</dbReference>
<dbReference type="PROSITE" id="PS00958">
    <property type="entry name" value="TRANSALDOLASE_2"/>
    <property type="match status" value="1"/>
</dbReference>
<evidence type="ECO:0000256" key="5">
    <source>
        <dbReference type="ARBA" id="ARBA00022679"/>
    </source>
</evidence>
<dbReference type="GO" id="GO:0005975">
    <property type="term" value="P:carbohydrate metabolic process"/>
    <property type="evidence" value="ECO:0007669"/>
    <property type="project" value="InterPro"/>
</dbReference>
<evidence type="ECO:0000313" key="11">
    <source>
        <dbReference type="Proteomes" id="UP000042958"/>
    </source>
</evidence>
<dbReference type="EMBL" id="CDHK01000008">
    <property type="protein sequence ID" value="CEJ60470.1"/>
    <property type="molecule type" value="Genomic_DNA"/>
</dbReference>
<dbReference type="GO" id="GO:0009052">
    <property type="term" value="P:pentose-phosphate shunt, non-oxidative branch"/>
    <property type="evidence" value="ECO:0007669"/>
    <property type="project" value="TreeGrafter"/>
</dbReference>
<dbReference type="Pfam" id="PF00923">
    <property type="entry name" value="TAL_FSA"/>
    <property type="match status" value="1"/>
</dbReference>
<comment type="function">
    <text evidence="9">Catalyzes the rate-limiting step of the non-oxidative phase in the pentose phosphate pathway. Catalyzes the reversible conversion of sedheptulose-7-phosphate and D-glyceraldehyde 3-phosphate into erythrose-4-phosphate and beta-D-fructose 6-phosphate.</text>
</comment>
<keyword evidence="6 9" id="KW-0570">Pentose shunt</keyword>
<reference evidence="11" key="1">
    <citation type="journal article" date="2015" name="Genome Announc.">
        <title>Draft genome sequence of the fungus Penicillium brasilianum MG11.</title>
        <authorList>
            <person name="Horn F."/>
            <person name="Linde J."/>
            <person name="Mattern D.J."/>
            <person name="Walther G."/>
            <person name="Guthke R."/>
            <person name="Brakhage A.A."/>
            <person name="Valiante V."/>
        </authorList>
    </citation>
    <scope>NUCLEOTIDE SEQUENCE [LARGE SCALE GENOMIC DNA]</scope>
    <source>
        <strain evidence="11">MG11</strain>
    </source>
</reference>
<dbReference type="SUPFAM" id="SSF51569">
    <property type="entry name" value="Aldolase"/>
    <property type="match status" value="1"/>
</dbReference>
<dbReference type="GO" id="GO:0004801">
    <property type="term" value="F:transaldolase activity"/>
    <property type="evidence" value="ECO:0007669"/>
    <property type="project" value="UniProtKB-EC"/>
</dbReference>
<accession>A0A0F7TYM1</accession>
<keyword evidence="11" id="KW-1185">Reference proteome</keyword>
<keyword evidence="5 9" id="KW-0808">Transferase</keyword>
<dbReference type="OrthoDB" id="2015515at2759"/>
<dbReference type="InterPro" id="IPR018225">
    <property type="entry name" value="Transaldolase_AS"/>
</dbReference>
<protein>
    <recommendedName>
        <fullName evidence="4 9">Transaldolase</fullName>
        <ecNumber evidence="3 9">2.2.1.2</ecNumber>
    </recommendedName>
</protein>
<comment type="catalytic activity">
    <reaction evidence="8 9">
        <text>D-sedoheptulose 7-phosphate + D-glyceraldehyde 3-phosphate = D-erythrose 4-phosphate + beta-D-fructose 6-phosphate</text>
        <dbReference type="Rhea" id="RHEA:17053"/>
        <dbReference type="ChEBI" id="CHEBI:16897"/>
        <dbReference type="ChEBI" id="CHEBI:57483"/>
        <dbReference type="ChEBI" id="CHEBI:57634"/>
        <dbReference type="ChEBI" id="CHEBI:59776"/>
        <dbReference type="EC" id="2.2.1.2"/>
    </reaction>
</comment>
<evidence type="ECO:0000256" key="4">
    <source>
        <dbReference type="ARBA" id="ARBA00018292"/>
    </source>
</evidence>
<keyword evidence="7" id="KW-0704">Schiff base</keyword>